<gene>
    <name evidence="7" type="ORF">HMPREF9151_01764</name>
</gene>
<evidence type="ECO:0000256" key="3">
    <source>
        <dbReference type="ARBA" id="ARBA00022692"/>
    </source>
</evidence>
<evidence type="ECO:0000256" key="1">
    <source>
        <dbReference type="ARBA" id="ARBA00004651"/>
    </source>
</evidence>
<dbReference type="Proteomes" id="UP000010433">
    <property type="component" value="Unassembled WGS sequence"/>
</dbReference>
<dbReference type="RefSeq" id="WP_009163067.1">
    <property type="nucleotide sequence ID" value="NZ_KB291003.1"/>
</dbReference>
<feature type="transmembrane region" description="Helical" evidence="6">
    <location>
        <begin position="118"/>
        <end position="138"/>
    </location>
</feature>
<keyword evidence="2" id="KW-1003">Cell membrane</keyword>
<evidence type="ECO:0000256" key="5">
    <source>
        <dbReference type="ARBA" id="ARBA00023136"/>
    </source>
</evidence>
<dbReference type="NCBIfam" id="TIGR00765">
    <property type="entry name" value="yihY_not_rbn"/>
    <property type="match status" value="1"/>
</dbReference>
<feature type="transmembrane region" description="Helical" evidence="6">
    <location>
        <begin position="201"/>
        <end position="222"/>
    </location>
</feature>
<dbReference type="HOGENOM" id="CLU_032288_2_0_10"/>
<dbReference type="STRING" id="1127699.HMPREF9151_01764"/>
<dbReference type="Pfam" id="PF03631">
    <property type="entry name" value="Virul_fac_BrkB"/>
    <property type="match status" value="1"/>
</dbReference>
<feature type="transmembrane region" description="Helical" evidence="6">
    <location>
        <begin position="263"/>
        <end position="288"/>
    </location>
</feature>
<protein>
    <submittedName>
        <fullName evidence="7">YihY family protein</fullName>
    </submittedName>
</protein>
<keyword evidence="4 6" id="KW-1133">Transmembrane helix</keyword>
<comment type="caution">
    <text evidence="7">The sequence shown here is derived from an EMBL/GenBank/DDBJ whole genome shotgun (WGS) entry which is preliminary data.</text>
</comment>
<evidence type="ECO:0000313" key="7">
    <source>
        <dbReference type="EMBL" id="EKX99281.1"/>
    </source>
</evidence>
<reference evidence="7 8" key="1">
    <citation type="submission" date="2012-05" db="EMBL/GenBank/DDBJ databases">
        <authorList>
            <person name="Weinstock G."/>
            <person name="Sodergren E."/>
            <person name="Lobos E.A."/>
            <person name="Fulton L."/>
            <person name="Fulton R."/>
            <person name="Courtney L."/>
            <person name="Fronick C."/>
            <person name="O'Laughlin M."/>
            <person name="Godfrey J."/>
            <person name="Wilson R.M."/>
            <person name="Miner T."/>
            <person name="Farmer C."/>
            <person name="Delehaunty K."/>
            <person name="Cordes M."/>
            <person name="Minx P."/>
            <person name="Tomlinson C."/>
            <person name="Chen J."/>
            <person name="Wollam A."/>
            <person name="Pepin K.H."/>
            <person name="Bhonagiri V."/>
            <person name="Zhang X."/>
            <person name="Suruliraj S."/>
            <person name="Warren W."/>
            <person name="Mitreva M."/>
            <person name="Mardis E.R."/>
            <person name="Wilson R.K."/>
        </authorList>
    </citation>
    <scope>NUCLEOTIDE SEQUENCE [LARGE SCALE GENOMIC DNA]</scope>
    <source>
        <strain evidence="7 8">F0055</strain>
    </source>
</reference>
<dbReference type="PANTHER" id="PTHR30213:SF0">
    <property type="entry name" value="UPF0761 MEMBRANE PROTEIN YIHY"/>
    <property type="match status" value="1"/>
</dbReference>
<feature type="transmembrane region" description="Helical" evidence="6">
    <location>
        <begin position="57"/>
        <end position="79"/>
    </location>
</feature>
<dbReference type="OrthoDB" id="9808671at2"/>
<evidence type="ECO:0000256" key="4">
    <source>
        <dbReference type="ARBA" id="ARBA00022989"/>
    </source>
</evidence>
<proteinExistence type="predicted"/>
<sequence length="440" mass="50330">MRETLNNILQYLKVGMWQTQREDVSPLLFVLLTVLRKLVLTIRFFTTRSIMDMASALTYSTLLAIVPILAVVFAIARGFGFSKYIEVWFREALSSQPQAADAIIGFVNSYLIHTKSGIFLGIGLIFMLFTVLLLISNIEKAFNKIWQVKYPRSLFRTVTDYLAMFFLVPIIIVVTSGVSIVMATFANEINEYVVIGPVMQFFIQVMPYVLMSAVFVCFFIFMPNTKVNFSAAFVPGVLSGIAMQLLQVFYIHSQIFLSSYNAIYGSFAALPLFMLWVQISWTICLFGAELSYTSQNMESFDILGQSDDLSYRYRIMLSALLLGKICKQFDEGKIAYTAVELKLETNVPVRLVQEMLFDMQNAGLVTSSTRDEKDADPRYQPAVSLKHLTLGFMIDRLESLGKWSLDINVHDHFNSIEWKNFYNIRKKYLKELRSVHLKDL</sequence>
<evidence type="ECO:0000256" key="2">
    <source>
        <dbReference type="ARBA" id="ARBA00022475"/>
    </source>
</evidence>
<dbReference type="GO" id="GO:0005886">
    <property type="term" value="C:plasma membrane"/>
    <property type="evidence" value="ECO:0007669"/>
    <property type="project" value="UniProtKB-SubCell"/>
</dbReference>
<dbReference type="PANTHER" id="PTHR30213">
    <property type="entry name" value="INNER MEMBRANE PROTEIN YHJD"/>
    <property type="match status" value="1"/>
</dbReference>
<keyword evidence="5 6" id="KW-0472">Membrane</keyword>
<evidence type="ECO:0000313" key="8">
    <source>
        <dbReference type="Proteomes" id="UP000010433"/>
    </source>
</evidence>
<accession>L1N7T9</accession>
<feature type="transmembrane region" description="Helical" evidence="6">
    <location>
        <begin position="158"/>
        <end position="181"/>
    </location>
</feature>
<dbReference type="PATRIC" id="fig|1127699.3.peg.1629"/>
<dbReference type="InterPro" id="IPR017039">
    <property type="entry name" value="Virul_fac_BrkB"/>
</dbReference>
<dbReference type="EMBL" id="AMEP01000103">
    <property type="protein sequence ID" value="EKX99281.1"/>
    <property type="molecule type" value="Genomic_DNA"/>
</dbReference>
<name>L1N7T9_9BACT</name>
<dbReference type="AlphaFoldDB" id="L1N7T9"/>
<feature type="transmembrane region" description="Helical" evidence="6">
    <location>
        <begin position="229"/>
        <end position="251"/>
    </location>
</feature>
<evidence type="ECO:0000256" key="6">
    <source>
        <dbReference type="SAM" id="Phobius"/>
    </source>
</evidence>
<keyword evidence="3 6" id="KW-0812">Transmembrane</keyword>
<keyword evidence="8" id="KW-1185">Reference proteome</keyword>
<comment type="subcellular location">
    <subcellularLocation>
        <location evidence="1">Cell membrane</location>
        <topology evidence="1">Multi-pass membrane protein</topology>
    </subcellularLocation>
</comment>
<organism evidence="7 8">
    <name type="scientific">Hoylesella saccharolytica F0055</name>
    <dbReference type="NCBI Taxonomy" id="1127699"/>
    <lineage>
        <taxon>Bacteria</taxon>
        <taxon>Pseudomonadati</taxon>
        <taxon>Bacteroidota</taxon>
        <taxon>Bacteroidia</taxon>
        <taxon>Bacteroidales</taxon>
        <taxon>Prevotellaceae</taxon>
        <taxon>Hoylesella</taxon>
    </lineage>
</organism>